<proteinExistence type="inferred from homology"/>
<dbReference type="InterPro" id="IPR023997">
    <property type="entry name" value="TonB-dep_OMP_SusC/RagA_CS"/>
</dbReference>
<dbReference type="GO" id="GO:0015344">
    <property type="term" value="F:siderophore uptake transmembrane transporter activity"/>
    <property type="evidence" value="ECO:0007669"/>
    <property type="project" value="TreeGrafter"/>
</dbReference>
<keyword evidence="2 8" id="KW-0813">Transport</keyword>
<reference evidence="10 11" key="1">
    <citation type="submission" date="2015-11" db="EMBL/GenBank/DDBJ databases">
        <title>Solirubrum puertoriconensis gen. nov. an environmental bacteria isolated in Puerto Rico.</title>
        <authorList>
            <person name="Cuebas-Irizarry M.F."/>
            <person name="Montalvo-Rodriguez R."/>
        </authorList>
    </citation>
    <scope>NUCLEOTIDE SEQUENCE [LARGE SCALE GENOMIC DNA]</scope>
    <source>
        <strain evidence="10 11">MC1A</strain>
    </source>
</reference>
<dbReference type="NCBIfam" id="TIGR04056">
    <property type="entry name" value="OMP_RagA_SusC"/>
    <property type="match status" value="1"/>
</dbReference>
<name>A0A9X0HJ26_SOLP1</name>
<evidence type="ECO:0000256" key="2">
    <source>
        <dbReference type="ARBA" id="ARBA00022448"/>
    </source>
</evidence>
<dbReference type="PROSITE" id="PS52016">
    <property type="entry name" value="TONB_DEPENDENT_REC_3"/>
    <property type="match status" value="1"/>
</dbReference>
<feature type="domain" description="TonB-dependent receptor plug" evidence="9">
    <location>
        <begin position="74"/>
        <end position="210"/>
    </location>
</feature>
<keyword evidence="6 8" id="KW-0472">Membrane</keyword>
<dbReference type="InterPro" id="IPR023996">
    <property type="entry name" value="TonB-dep_OMP_SusC/RagA"/>
</dbReference>
<keyword evidence="7 8" id="KW-0998">Cell outer membrane</keyword>
<comment type="subcellular location">
    <subcellularLocation>
        <location evidence="1 8">Cell outer membrane</location>
        <topology evidence="1 8">Multi-pass membrane protein</topology>
    </subcellularLocation>
</comment>
<dbReference type="NCBIfam" id="TIGR04057">
    <property type="entry name" value="SusC_RagA_signa"/>
    <property type="match status" value="1"/>
</dbReference>
<dbReference type="InterPro" id="IPR012910">
    <property type="entry name" value="Plug_dom"/>
</dbReference>
<dbReference type="AlphaFoldDB" id="A0A9X0HJ26"/>
<evidence type="ECO:0000256" key="3">
    <source>
        <dbReference type="ARBA" id="ARBA00022452"/>
    </source>
</evidence>
<comment type="caution">
    <text evidence="10">The sequence shown here is derived from an EMBL/GenBank/DDBJ whole genome shotgun (WGS) entry which is preliminary data.</text>
</comment>
<dbReference type="InterPro" id="IPR039426">
    <property type="entry name" value="TonB-dep_rcpt-like"/>
</dbReference>
<evidence type="ECO:0000256" key="7">
    <source>
        <dbReference type="ARBA" id="ARBA00023237"/>
    </source>
</evidence>
<evidence type="ECO:0000256" key="6">
    <source>
        <dbReference type="ARBA" id="ARBA00023136"/>
    </source>
</evidence>
<dbReference type="InterPro" id="IPR008969">
    <property type="entry name" value="CarboxyPept-like_regulatory"/>
</dbReference>
<evidence type="ECO:0000256" key="4">
    <source>
        <dbReference type="ARBA" id="ARBA00022692"/>
    </source>
</evidence>
<protein>
    <recommendedName>
        <fullName evidence="9">TonB-dependent receptor plug domain-containing protein</fullName>
    </recommendedName>
</protein>
<dbReference type="Gene3D" id="2.170.130.10">
    <property type="entry name" value="TonB-dependent receptor, plug domain"/>
    <property type="match status" value="1"/>
</dbReference>
<gene>
    <name evidence="10" type="ORF">ASU33_05460</name>
</gene>
<evidence type="ECO:0000259" key="9">
    <source>
        <dbReference type="Pfam" id="PF07715"/>
    </source>
</evidence>
<dbReference type="SUPFAM" id="SSF49464">
    <property type="entry name" value="Carboxypeptidase regulatory domain-like"/>
    <property type="match status" value="1"/>
</dbReference>
<dbReference type="Gene3D" id="2.40.170.20">
    <property type="entry name" value="TonB-dependent receptor, beta-barrel domain"/>
    <property type="match status" value="1"/>
</dbReference>
<organism evidence="10 11">
    <name type="scientific">Solirubrum puertoriconensis</name>
    <dbReference type="NCBI Taxonomy" id="1751427"/>
    <lineage>
        <taxon>Bacteria</taxon>
        <taxon>Pseudomonadati</taxon>
        <taxon>Bacteroidota</taxon>
        <taxon>Cytophagia</taxon>
        <taxon>Cytophagales</taxon>
    </lineage>
</organism>
<accession>A0A9X0HJ26</accession>
<dbReference type="InterPro" id="IPR037066">
    <property type="entry name" value="Plug_dom_sf"/>
</dbReference>
<dbReference type="PANTHER" id="PTHR30069:SF29">
    <property type="entry name" value="HEMOGLOBIN AND HEMOGLOBIN-HAPTOGLOBIN-BINDING PROTEIN 1-RELATED"/>
    <property type="match status" value="1"/>
</dbReference>
<keyword evidence="3 8" id="KW-1134">Transmembrane beta strand</keyword>
<evidence type="ECO:0000256" key="5">
    <source>
        <dbReference type="ARBA" id="ARBA00022729"/>
    </source>
</evidence>
<comment type="similarity">
    <text evidence="8">Belongs to the TonB-dependent receptor family.</text>
</comment>
<evidence type="ECO:0000256" key="8">
    <source>
        <dbReference type="PROSITE-ProRule" id="PRU01360"/>
    </source>
</evidence>
<evidence type="ECO:0000313" key="10">
    <source>
        <dbReference type="EMBL" id="KUG06779.1"/>
    </source>
</evidence>
<dbReference type="Pfam" id="PF13715">
    <property type="entry name" value="CarbopepD_reg_2"/>
    <property type="match status" value="1"/>
</dbReference>
<dbReference type="SUPFAM" id="SSF56935">
    <property type="entry name" value="Porins"/>
    <property type="match status" value="1"/>
</dbReference>
<keyword evidence="5" id="KW-0732">Signal</keyword>
<dbReference type="PANTHER" id="PTHR30069">
    <property type="entry name" value="TONB-DEPENDENT OUTER MEMBRANE RECEPTOR"/>
    <property type="match status" value="1"/>
</dbReference>
<dbReference type="GO" id="GO:0009279">
    <property type="term" value="C:cell outer membrane"/>
    <property type="evidence" value="ECO:0007669"/>
    <property type="project" value="UniProtKB-SubCell"/>
</dbReference>
<evidence type="ECO:0000256" key="1">
    <source>
        <dbReference type="ARBA" id="ARBA00004571"/>
    </source>
</evidence>
<keyword evidence="4 8" id="KW-0812">Transmembrane</keyword>
<dbReference type="EMBL" id="LNAL01000008">
    <property type="protein sequence ID" value="KUG06779.1"/>
    <property type="molecule type" value="Genomic_DNA"/>
</dbReference>
<evidence type="ECO:0000313" key="11">
    <source>
        <dbReference type="Proteomes" id="UP000054223"/>
    </source>
</evidence>
<sequence length="960" mass="104031">MVKGTTTGASTGADGTFSIDAPATATTLAFSFVGYKTIEQPIGSSGVINVSLAADTRQLEEVVVSGLATTVKRSNLANSVATISAQELTGITRPVTVDAAINGKLAGANISQNSGAPGGGLSVQLRGISTITGSSQPLYIIDGVYVNNEQVGNGAGSPAFSGASASTTRTTQDQTINRLSDLNPNDIESIEVLKGPSAAAIYGTRGNAGVIIIRTKRGSAGRAKVSLTQDIGIARAWRLLGKEDWNEEKIRRVFTGQTAEDEVALWREQTAAGRIYDYEEEIFGNTGVLSNTTLSVAGGAENTKFYVSGSTNNESGIVKKTGFQRNSIRANIDQKIGKLIDLGISTNFINSQNNRGWTGNDNNGISYTYSLPYTPSYHELHRLPNGTFPDARRTPDNPLAIVERAVNDESTNRFLTGLNATIRIIDRDNSSLRFNLQGGTDFAYTENFLHLPSDLQSQRDLANPGASRLTKTRAFFTNLQGGLVYDWRLLDGNLAMTSQAGTVRLSRKFNQSYTQGIGLLPGQESTNTGAIITQNAFESEQTDVGFFAQQEVNWRDRIVVTGGIRFDKSNAIGDPDKLYPFPKASIAVNVANFDFWTLDVVNVLKPRFAYGQTAGVPPFTAKFFPLQPIGAGAGLGLIQQVSIGNRDVEPERATELEAGIDFGFFENRLTFEATAYKKSVFDILRQFTLASSTGVQQVAGIGDLSATVGAYPVGDLENKGIELTLGINPVKQDNFNWNSTTQFWFNRSKVTRSIIPVNGVGSSFGNTFGRNLWAVGESPSRWFGTPADPNGLFGLTRYEDAQPRFQMSFLNQISFLRSFDLSFLLHWKNGGYISNLSRVLKDEGGTTEDWSEDDNGNGIPNGVERQSATAREFIQDGSYVRLREASLYYTIPQAARTAVFGNVVSNIRVGVSGYNLITWTDYPGYDPEVSNFGNVANAALVDVSAFPNTRRMFFHVAVEF</sequence>
<keyword evidence="11" id="KW-1185">Reference proteome</keyword>
<dbReference type="GO" id="GO:0044718">
    <property type="term" value="P:siderophore transmembrane transport"/>
    <property type="evidence" value="ECO:0007669"/>
    <property type="project" value="TreeGrafter"/>
</dbReference>
<dbReference type="Proteomes" id="UP000054223">
    <property type="component" value="Unassembled WGS sequence"/>
</dbReference>
<dbReference type="Pfam" id="PF07715">
    <property type="entry name" value="Plug"/>
    <property type="match status" value="1"/>
</dbReference>
<dbReference type="InterPro" id="IPR036942">
    <property type="entry name" value="Beta-barrel_TonB_sf"/>
</dbReference>